<keyword evidence="11" id="KW-1133">Transmembrane helix</keyword>
<dbReference type="Pfam" id="PF25323">
    <property type="entry name" value="6TM_PilS"/>
    <property type="match status" value="1"/>
</dbReference>
<dbReference type="InterPro" id="IPR005467">
    <property type="entry name" value="His_kinase_dom"/>
</dbReference>
<dbReference type="SUPFAM" id="SSF47384">
    <property type="entry name" value="Homodimeric domain of signal transducing histidine kinase"/>
    <property type="match status" value="1"/>
</dbReference>
<gene>
    <name evidence="13" type="ORF">BSZ18_10600</name>
</gene>
<dbReference type="CDD" id="cd00082">
    <property type="entry name" value="HisKA"/>
    <property type="match status" value="1"/>
</dbReference>
<feature type="transmembrane region" description="Helical" evidence="11">
    <location>
        <begin position="60"/>
        <end position="79"/>
    </location>
</feature>
<evidence type="ECO:0000256" key="4">
    <source>
        <dbReference type="ARBA" id="ARBA00022475"/>
    </source>
</evidence>
<dbReference type="InterPro" id="IPR003661">
    <property type="entry name" value="HisK_dim/P_dom"/>
</dbReference>
<dbReference type="Gene3D" id="1.10.287.130">
    <property type="match status" value="1"/>
</dbReference>
<evidence type="ECO:0000256" key="10">
    <source>
        <dbReference type="SAM" id="MobiDB-lite"/>
    </source>
</evidence>
<evidence type="ECO:0000313" key="14">
    <source>
        <dbReference type="Proteomes" id="UP000193553"/>
    </source>
</evidence>
<evidence type="ECO:0000256" key="8">
    <source>
        <dbReference type="ARBA" id="ARBA00022777"/>
    </source>
</evidence>
<keyword evidence="7" id="KW-0547">Nucleotide-binding</keyword>
<keyword evidence="11" id="KW-0472">Membrane</keyword>
<evidence type="ECO:0000313" key="13">
    <source>
        <dbReference type="EMBL" id="OSJ13979.1"/>
    </source>
</evidence>
<feature type="transmembrane region" description="Helical" evidence="11">
    <location>
        <begin position="195"/>
        <end position="216"/>
    </location>
</feature>
<feature type="region of interest" description="Disordered" evidence="10">
    <location>
        <begin position="1"/>
        <end position="25"/>
    </location>
</feature>
<dbReference type="PRINTS" id="PR00344">
    <property type="entry name" value="BCTRLSENSOR"/>
</dbReference>
<dbReference type="Gene3D" id="3.30.565.10">
    <property type="entry name" value="Histidine kinase-like ATPase, C-terminal domain"/>
    <property type="match status" value="1"/>
</dbReference>
<dbReference type="Pfam" id="PF02518">
    <property type="entry name" value="HATPase_c"/>
    <property type="match status" value="1"/>
</dbReference>
<dbReference type="GO" id="GO:0005524">
    <property type="term" value="F:ATP binding"/>
    <property type="evidence" value="ECO:0007669"/>
    <property type="project" value="UniProtKB-KW"/>
</dbReference>
<dbReference type="AlphaFoldDB" id="A0A1X3HAX3"/>
<keyword evidence="9" id="KW-0067">ATP-binding</keyword>
<protein>
    <recommendedName>
        <fullName evidence="3">histidine kinase</fullName>
        <ecNumber evidence="3">2.7.13.3</ecNumber>
    </recommendedName>
</protein>
<comment type="caution">
    <text evidence="13">The sequence shown here is derived from an EMBL/GenBank/DDBJ whole genome shotgun (WGS) entry which is preliminary data.</text>
</comment>
<reference evidence="13 14" key="1">
    <citation type="submission" date="2017-03" db="EMBL/GenBank/DDBJ databases">
        <title>Whole genome sequences of fourteen strains of Bradyrhizobium canariense and one strain of Bradyrhizobium japonicum isolated from Lupinus (Papilionoideae: Genisteae) species in Algeria.</title>
        <authorList>
            <person name="Crovadore J."/>
            <person name="Chekireb D."/>
            <person name="Brachmann A."/>
            <person name="Chablais R."/>
            <person name="Cochard B."/>
            <person name="Lefort F."/>
        </authorList>
    </citation>
    <scope>NUCLEOTIDE SEQUENCE [LARGE SCALE GENOMIC DNA]</scope>
    <source>
        <strain evidence="13 14">UBMA195</strain>
    </source>
</reference>
<feature type="transmembrane region" description="Helical" evidence="11">
    <location>
        <begin position="140"/>
        <end position="157"/>
    </location>
</feature>
<evidence type="ECO:0000259" key="12">
    <source>
        <dbReference type="PROSITE" id="PS50109"/>
    </source>
</evidence>
<evidence type="ECO:0000256" key="7">
    <source>
        <dbReference type="ARBA" id="ARBA00022741"/>
    </source>
</evidence>
<keyword evidence="11" id="KW-0812">Transmembrane</keyword>
<organism evidence="13 14">
    <name type="scientific">Bradyrhizobium canariense</name>
    <dbReference type="NCBI Taxonomy" id="255045"/>
    <lineage>
        <taxon>Bacteria</taxon>
        <taxon>Pseudomonadati</taxon>
        <taxon>Pseudomonadota</taxon>
        <taxon>Alphaproteobacteria</taxon>
        <taxon>Hyphomicrobiales</taxon>
        <taxon>Nitrobacteraceae</taxon>
        <taxon>Bradyrhizobium</taxon>
    </lineage>
</organism>
<dbReference type="InterPro" id="IPR003594">
    <property type="entry name" value="HATPase_dom"/>
</dbReference>
<dbReference type="PROSITE" id="PS50109">
    <property type="entry name" value="HIS_KIN"/>
    <property type="match status" value="1"/>
</dbReference>
<evidence type="ECO:0000256" key="2">
    <source>
        <dbReference type="ARBA" id="ARBA00004651"/>
    </source>
</evidence>
<dbReference type="InterPro" id="IPR004358">
    <property type="entry name" value="Sig_transdc_His_kin-like_C"/>
</dbReference>
<dbReference type="OrthoDB" id="9785252at2"/>
<dbReference type="EC" id="2.7.13.3" evidence="3"/>
<dbReference type="GO" id="GO:0005886">
    <property type="term" value="C:plasma membrane"/>
    <property type="evidence" value="ECO:0007669"/>
    <property type="project" value="UniProtKB-SubCell"/>
</dbReference>
<proteinExistence type="predicted"/>
<sequence length="468" mass="50221">MLSPAGRDQMLERSASPPDNGRTHSAVTLQSQADARSELIGTAPTDDETNRKNMALLIQLRWTAVVGQIVTIGGVHVWLGIPLPLTRMGAVIGALIFLNISSLVWVRHRAAITNNELLVALMLDVAALTAQLYLSGGATNPFTSLFLLQVTLGAVLLDGRSTWSLVALTCASFVWLTVAYRPLDLPPNPLSETYTLTVAGMLLGFVLNAVLLVVFVTRINRNLRERDAHLAALRQHAAEQDHIVRMGLLASGAAHELGTPLASLSVILGDWRRMPDLAADQELAEDLEEMETSLQRCKSIVTGILVSAGEARGEGSSPTTVAAFVTALVEEWRDARSARTLYFVNTFGEDVAIVSDVALKQVIFNVLDNAYEVSRDWVELVAGREGDHLVLSISDRGPGFAPEMLAQLGKPYQSSKGRAGGGLGLFLVVNVVRKLGGSVTAENHRKRGATVRLTLPLATLAIGGSFDA</sequence>
<dbReference type="SUPFAM" id="SSF55874">
    <property type="entry name" value="ATPase domain of HSP90 chaperone/DNA topoisomerase II/histidine kinase"/>
    <property type="match status" value="1"/>
</dbReference>
<name>A0A1X3HAX3_9BRAD</name>
<dbReference type="InterPro" id="IPR036097">
    <property type="entry name" value="HisK_dim/P_sf"/>
</dbReference>
<evidence type="ECO:0000256" key="1">
    <source>
        <dbReference type="ARBA" id="ARBA00000085"/>
    </source>
</evidence>
<dbReference type="InterPro" id="IPR036890">
    <property type="entry name" value="HATPase_C_sf"/>
</dbReference>
<feature type="transmembrane region" description="Helical" evidence="11">
    <location>
        <begin position="85"/>
        <end position="105"/>
    </location>
</feature>
<evidence type="ECO:0000256" key="11">
    <source>
        <dbReference type="SAM" id="Phobius"/>
    </source>
</evidence>
<keyword evidence="6" id="KW-0808">Transferase</keyword>
<evidence type="ECO:0000256" key="5">
    <source>
        <dbReference type="ARBA" id="ARBA00022553"/>
    </source>
</evidence>
<accession>A0A1X3HAX3</accession>
<feature type="transmembrane region" description="Helical" evidence="11">
    <location>
        <begin position="164"/>
        <end position="183"/>
    </location>
</feature>
<evidence type="ECO:0000256" key="9">
    <source>
        <dbReference type="ARBA" id="ARBA00022840"/>
    </source>
</evidence>
<dbReference type="SMART" id="SM00387">
    <property type="entry name" value="HATPase_c"/>
    <property type="match status" value="1"/>
</dbReference>
<dbReference type="GO" id="GO:0000155">
    <property type="term" value="F:phosphorelay sensor kinase activity"/>
    <property type="evidence" value="ECO:0007669"/>
    <property type="project" value="InterPro"/>
</dbReference>
<evidence type="ECO:0000256" key="6">
    <source>
        <dbReference type="ARBA" id="ARBA00022679"/>
    </source>
</evidence>
<evidence type="ECO:0000256" key="3">
    <source>
        <dbReference type="ARBA" id="ARBA00012438"/>
    </source>
</evidence>
<keyword evidence="8 13" id="KW-0418">Kinase</keyword>
<keyword evidence="5" id="KW-0597">Phosphoprotein</keyword>
<keyword evidence="4" id="KW-1003">Cell membrane</keyword>
<dbReference type="EMBL" id="NAFI01000161">
    <property type="protein sequence ID" value="OSJ13979.1"/>
    <property type="molecule type" value="Genomic_DNA"/>
</dbReference>
<dbReference type="InterPro" id="IPR050980">
    <property type="entry name" value="2C_sensor_his_kinase"/>
</dbReference>
<comment type="catalytic activity">
    <reaction evidence="1">
        <text>ATP + protein L-histidine = ADP + protein N-phospho-L-histidine.</text>
        <dbReference type="EC" id="2.7.13.3"/>
    </reaction>
</comment>
<feature type="transmembrane region" description="Helical" evidence="11">
    <location>
        <begin position="117"/>
        <end position="134"/>
    </location>
</feature>
<dbReference type="Proteomes" id="UP000193553">
    <property type="component" value="Unassembled WGS sequence"/>
</dbReference>
<comment type="subcellular location">
    <subcellularLocation>
        <location evidence="2">Cell membrane</location>
        <topology evidence="2">Multi-pass membrane protein</topology>
    </subcellularLocation>
</comment>
<feature type="domain" description="Histidine kinase" evidence="12">
    <location>
        <begin position="252"/>
        <end position="459"/>
    </location>
</feature>
<dbReference type="PANTHER" id="PTHR44936">
    <property type="entry name" value="SENSOR PROTEIN CREC"/>
    <property type="match status" value="1"/>
</dbReference>
<dbReference type="PANTHER" id="PTHR44936:SF10">
    <property type="entry name" value="SENSOR PROTEIN RSTB"/>
    <property type="match status" value="1"/>
</dbReference>